<sequence>MWSRSLAQPSVARAGKNFRLAKRCVWLENASDLKTEKAPPEG</sequence>
<proteinExistence type="predicted"/>
<dbReference type="Proteomes" id="UP000013909">
    <property type="component" value="Unassembled WGS sequence"/>
</dbReference>
<evidence type="ECO:0000313" key="1">
    <source>
        <dbReference type="EMBL" id="EON79356.1"/>
    </source>
</evidence>
<accession>R7ZZ33</accession>
<dbReference type="EMBL" id="AQHR01000007">
    <property type="protein sequence ID" value="EON79356.1"/>
    <property type="molecule type" value="Genomic_DNA"/>
</dbReference>
<reference evidence="1 2" key="1">
    <citation type="submission" date="2013-02" db="EMBL/GenBank/DDBJ databases">
        <title>A novel strain isolated from Lonar lake, Maharashtra, India.</title>
        <authorList>
            <person name="Singh A."/>
        </authorList>
    </citation>
    <scope>NUCLEOTIDE SEQUENCE [LARGE SCALE GENOMIC DNA]</scope>
    <source>
        <strain evidence="1 2">AK24</strain>
    </source>
</reference>
<name>R7ZZ33_9BACT</name>
<dbReference type="AlphaFoldDB" id="R7ZZ33"/>
<organism evidence="1 2">
    <name type="scientific">Lunatimonas lonarensis</name>
    <dbReference type="NCBI Taxonomy" id="1232681"/>
    <lineage>
        <taxon>Bacteria</taxon>
        <taxon>Pseudomonadati</taxon>
        <taxon>Bacteroidota</taxon>
        <taxon>Cytophagia</taxon>
        <taxon>Cytophagales</taxon>
        <taxon>Cyclobacteriaceae</taxon>
    </lineage>
</organism>
<comment type="caution">
    <text evidence="1">The sequence shown here is derived from an EMBL/GenBank/DDBJ whole genome shotgun (WGS) entry which is preliminary data.</text>
</comment>
<gene>
    <name evidence="1" type="ORF">ADIS_0158</name>
</gene>
<keyword evidence="2" id="KW-1185">Reference proteome</keyword>
<dbReference type="STRING" id="1232681.ADIS_0158"/>
<protein>
    <submittedName>
        <fullName evidence="1">Uncharacterized protein</fullName>
    </submittedName>
</protein>
<evidence type="ECO:0000313" key="2">
    <source>
        <dbReference type="Proteomes" id="UP000013909"/>
    </source>
</evidence>